<dbReference type="EMBL" id="FOXO01000020">
    <property type="protein sequence ID" value="SFQ13777.1"/>
    <property type="molecule type" value="Genomic_DNA"/>
</dbReference>
<sequence>MKVSLKKAVIAIIIANSILIAGAICGRILGRFDYTEHLDDPVIAVDGVNITLREFGYYIYEVEAFVQKQALLYDPENPKHWWNTHFSAGMDSQFVCDYAKKVAINSCIADELYYREAMGKGLMLSSAEEKSAASKAQETIGSMDALQMSATGLSEAMITEICRKQSLASKYAMSLAVSEGVSAYPGDPYKLVNWDGEYYLEEVLPRHVTWTNEDILDKITLGKITVNMQ</sequence>
<dbReference type="Proteomes" id="UP000182624">
    <property type="component" value="Unassembled WGS sequence"/>
</dbReference>
<feature type="transmembrane region" description="Helical" evidence="1">
    <location>
        <begin position="9"/>
        <end position="29"/>
    </location>
</feature>
<evidence type="ECO:0000313" key="2">
    <source>
        <dbReference type="EMBL" id="SFQ13777.1"/>
    </source>
</evidence>
<name>A0A1I5W2G4_9FIRM</name>
<dbReference type="RefSeq" id="WP_143087481.1">
    <property type="nucleotide sequence ID" value="NZ_FOXO01000020.1"/>
</dbReference>
<keyword evidence="1" id="KW-1133">Transmembrane helix</keyword>
<gene>
    <name evidence="2" type="ORF">SAMN04487928_12035</name>
</gene>
<keyword evidence="3" id="KW-1185">Reference proteome</keyword>
<dbReference type="AlphaFoldDB" id="A0A1I5W2G4"/>
<keyword evidence="1" id="KW-0472">Membrane</keyword>
<keyword evidence="1" id="KW-0812">Transmembrane</keyword>
<proteinExistence type="predicted"/>
<organism evidence="2 3">
    <name type="scientific">Butyrivibrio proteoclasticus</name>
    <dbReference type="NCBI Taxonomy" id="43305"/>
    <lineage>
        <taxon>Bacteria</taxon>
        <taxon>Bacillati</taxon>
        <taxon>Bacillota</taxon>
        <taxon>Clostridia</taxon>
        <taxon>Lachnospirales</taxon>
        <taxon>Lachnospiraceae</taxon>
        <taxon>Butyrivibrio</taxon>
    </lineage>
</organism>
<evidence type="ECO:0000313" key="3">
    <source>
        <dbReference type="Proteomes" id="UP000182624"/>
    </source>
</evidence>
<dbReference type="OrthoDB" id="2050603at2"/>
<accession>A0A1I5W2G4</accession>
<reference evidence="3" key="1">
    <citation type="submission" date="2016-10" db="EMBL/GenBank/DDBJ databases">
        <authorList>
            <person name="Varghese N."/>
            <person name="Submissions S."/>
        </authorList>
    </citation>
    <scope>NUCLEOTIDE SEQUENCE [LARGE SCALE GENOMIC DNA]</scope>
    <source>
        <strain evidence="3">P18</strain>
    </source>
</reference>
<evidence type="ECO:0000256" key="1">
    <source>
        <dbReference type="SAM" id="Phobius"/>
    </source>
</evidence>
<protein>
    <submittedName>
        <fullName evidence="2">Uncharacterized protein</fullName>
    </submittedName>
</protein>